<dbReference type="EMBL" id="SLUO01000003">
    <property type="protein sequence ID" value="TCL59979.1"/>
    <property type="molecule type" value="Genomic_DNA"/>
</dbReference>
<dbReference type="STRING" id="1469948.GCA_000732725_00891"/>
<name>A0A4R1R3J8_9FIRM</name>
<organism evidence="1 2">
    <name type="scientific">Kineothrix alysoides</name>
    <dbReference type="NCBI Taxonomy" id="1469948"/>
    <lineage>
        <taxon>Bacteria</taxon>
        <taxon>Bacillati</taxon>
        <taxon>Bacillota</taxon>
        <taxon>Clostridia</taxon>
        <taxon>Lachnospirales</taxon>
        <taxon>Lachnospiraceae</taxon>
        <taxon>Kineothrix</taxon>
    </lineage>
</organism>
<evidence type="ECO:0000313" key="1">
    <source>
        <dbReference type="EMBL" id="TCL59979.1"/>
    </source>
</evidence>
<keyword evidence="2" id="KW-1185">Reference proteome</keyword>
<reference evidence="1 2" key="1">
    <citation type="submission" date="2019-03" db="EMBL/GenBank/DDBJ databases">
        <title>Genomic Encyclopedia of Type Strains, Phase IV (KMG-IV): sequencing the most valuable type-strain genomes for metagenomic binning, comparative biology and taxonomic classification.</title>
        <authorList>
            <person name="Goeker M."/>
        </authorList>
    </citation>
    <scope>NUCLEOTIDE SEQUENCE [LARGE SCALE GENOMIC DNA]</scope>
    <source>
        <strain evidence="1 2">DSM 100556</strain>
    </source>
</reference>
<dbReference type="Proteomes" id="UP000295718">
    <property type="component" value="Unassembled WGS sequence"/>
</dbReference>
<proteinExistence type="predicted"/>
<sequence length="75" mass="8657">MGSVDISYLRRFGELPFDTLESLITGGFSRQNAYAVMNHNIKIVCDSMREEKQAKEKEAQQRLFRDCPFCQLPPT</sequence>
<accession>A0A4R1R3J8</accession>
<comment type="caution">
    <text evidence="1">The sequence shown here is derived from an EMBL/GenBank/DDBJ whole genome shotgun (WGS) entry which is preliminary data.</text>
</comment>
<gene>
    <name evidence="1" type="ORF">EDD76_103170</name>
</gene>
<evidence type="ECO:0000313" key="2">
    <source>
        <dbReference type="Proteomes" id="UP000295718"/>
    </source>
</evidence>
<protein>
    <submittedName>
        <fullName evidence="1">Uncharacterized protein</fullName>
    </submittedName>
</protein>
<dbReference type="AlphaFoldDB" id="A0A4R1R3J8"/>